<gene>
    <name evidence="1" type="ORF">CLUMA_CG019400</name>
</gene>
<dbReference type="AlphaFoldDB" id="A0A1J1J0Z8"/>
<accession>A0A1J1J0Z8</accession>
<proteinExistence type="predicted"/>
<name>A0A1J1J0Z8_9DIPT</name>
<reference evidence="1 2" key="1">
    <citation type="submission" date="2015-04" db="EMBL/GenBank/DDBJ databases">
        <authorList>
            <person name="Syromyatnikov M.Y."/>
            <person name="Popov V.N."/>
        </authorList>
    </citation>
    <scope>NUCLEOTIDE SEQUENCE [LARGE SCALE GENOMIC DNA]</scope>
</reference>
<evidence type="ECO:0000313" key="1">
    <source>
        <dbReference type="EMBL" id="CRL06203.1"/>
    </source>
</evidence>
<sequence length="59" mass="6499">MTCQLGKVVQHGAISSFMKREKSSPLGIRDHANHSHMNVIKLSSDVAYKLLGVSSYLVK</sequence>
<dbReference type="EMBL" id="CVRI01000066">
    <property type="protein sequence ID" value="CRL06203.1"/>
    <property type="molecule type" value="Genomic_DNA"/>
</dbReference>
<evidence type="ECO:0000313" key="2">
    <source>
        <dbReference type="Proteomes" id="UP000183832"/>
    </source>
</evidence>
<organism evidence="1 2">
    <name type="scientific">Clunio marinus</name>
    <dbReference type="NCBI Taxonomy" id="568069"/>
    <lineage>
        <taxon>Eukaryota</taxon>
        <taxon>Metazoa</taxon>
        <taxon>Ecdysozoa</taxon>
        <taxon>Arthropoda</taxon>
        <taxon>Hexapoda</taxon>
        <taxon>Insecta</taxon>
        <taxon>Pterygota</taxon>
        <taxon>Neoptera</taxon>
        <taxon>Endopterygota</taxon>
        <taxon>Diptera</taxon>
        <taxon>Nematocera</taxon>
        <taxon>Chironomoidea</taxon>
        <taxon>Chironomidae</taxon>
        <taxon>Clunio</taxon>
    </lineage>
</organism>
<keyword evidence="2" id="KW-1185">Reference proteome</keyword>
<protein>
    <submittedName>
        <fullName evidence="1">CLUMA_CG019400, isoform A</fullName>
    </submittedName>
</protein>
<dbReference type="Proteomes" id="UP000183832">
    <property type="component" value="Unassembled WGS sequence"/>
</dbReference>